<evidence type="ECO:0000313" key="3">
    <source>
        <dbReference type="Proteomes" id="UP000729402"/>
    </source>
</evidence>
<comment type="caution">
    <text evidence="2">The sequence shown here is derived from an EMBL/GenBank/DDBJ whole genome shotgun (WGS) entry which is preliminary data.</text>
</comment>
<dbReference type="EMBL" id="JAAALK010000283">
    <property type="protein sequence ID" value="KAG8075921.1"/>
    <property type="molecule type" value="Genomic_DNA"/>
</dbReference>
<name>A0A8J5TG24_ZIZPA</name>
<feature type="region of interest" description="Disordered" evidence="1">
    <location>
        <begin position="1"/>
        <end position="84"/>
    </location>
</feature>
<feature type="compositionally biased region" description="Basic and acidic residues" evidence="1">
    <location>
        <begin position="1"/>
        <end position="26"/>
    </location>
</feature>
<evidence type="ECO:0000313" key="2">
    <source>
        <dbReference type="EMBL" id="KAG8075921.1"/>
    </source>
</evidence>
<keyword evidence="3" id="KW-1185">Reference proteome</keyword>
<protein>
    <submittedName>
        <fullName evidence="2">Uncharacterized protein</fullName>
    </submittedName>
</protein>
<feature type="compositionally biased region" description="Gly residues" evidence="1">
    <location>
        <begin position="57"/>
        <end position="71"/>
    </location>
</feature>
<dbReference type="AlphaFoldDB" id="A0A8J5TG24"/>
<accession>A0A8J5TG24</accession>
<gene>
    <name evidence="2" type="ORF">GUJ93_ZPchr0006g44895</name>
</gene>
<evidence type="ECO:0000256" key="1">
    <source>
        <dbReference type="SAM" id="MobiDB-lite"/>
    </source>
</evidence>
<sequence>MRRTDEEPRGAMRPDTRPRNNSEVRRATRGQGAARPDVRRVWPRGGVWRRRRRGSGHDGGGARGGVNGDDGGGADDDEGGRGAE</sequence>
<reference evidence="2" key="1">
    <citation type="journal article" date="2021" name="bioRxiv">
        <title>Whole Genome Assembly and Annotation of Northern Wild Rice, Zizania palustris L., Supports a Whole Genome Duplication in the Zizania Genus.</title>
        <authorList>
            <person name="Haas M."/>
            <person name="Kono T."/>
            <person name="Macchietto M."/>
            <person name="Millas R."/>
            <person name="McGilp L."/>
            <person name="Shao M."/>
            <person name="Duquette J."/>
            <person name="Hirsch C.N."/>
            <person name="Kimball J."/>
        </authorList>
    </citation>
    <scope>NUCLEOTIDE SEQUENCE</scope>
    <source>
        <tissue evidence="2">Fresh leaf tissue</tissue>
    </source>
</reference>
<reference evidence="2" key="2">
    <citation type="submission" date="2021-02" db="EMBL/GenBank/DDBJ databases">
        <authorList>
            <person name="Kimball J.A."/>
            <person name="Haas M.W."/>
            <person name="Macchietto M."/>
            <person name="Kono T."/>
            <person name="Duquette J."/>
            <person name="Shao M."/>
        </authorList>
    </citation>
    <scope>NUCLEOTIDE SEQUENCE</scope>
    <source>
        <tissue evidence="2">Fresh leaf tissue</tissue>
    </source>
</reference>
<proteinExistence type="predicted"/>
<organism evidence="2 3">
    <name type="scientific">Zizania palustris</name>
    <name type="common">Northern wild rice</name>
    <dbReference type="NCBI Taxonomy" id="103762"/>
    <lineage>
        <taxon>Eukaryota</taxon>
        <taxon>Viridiplantae</taxon>
        <taxon>Streptophyta</taxon>
        <taxon>Embryophyta</taxon>
        <taxon>Tracheophyta</taxon>
        <taxon>Spermatophyta</taxon>
        <taxon>Magnoliopsida</taxon>
        <taxon>Liliopsida</taxon>
        <taxon>Poales</taxon>
        <taxon>Poaceae</taxon>
        <taxon>BOP clade</taxon>
        <taxon>Oryzoideae</taxon>
        <taxon>Oryzeae</taxon>
        <taxon>Zizaniinae</taxon>
        <taxon>Zizania</taxon>
    </lineage>
</organism>
<dbReference type="Proteomes" id="UP000729402">
    <property type="component" value="Unassembled WGS sequence"/>
</dbReference>